<dbReference type="InterPro" id="IPR000515">
    <property type="entry name" value="MetI-like"/>
</dbReference>
<keyword evidence="6 8" id="KW-1133">Transmembrane helix</keyword>
<dbReference type="GO" id="GO:0055085">
    <property type="term" value="P:transmembrane transport"/>
    <property type="evidence" value="ECO:0007669"/>
    <property type="project" value="InterPro"/>
</dbReference>
<keyword evidence="3 8" id="KW-0813">Transport</keyword>
<evidence type="ECO:0000313" key="11">
    <source>
        <dbReference type="Proteomes" id="UP001220964"/>
    </source>
</evidence>
<evidence type="ECO:0000313" key="10">
    <source>
        <dbReference type="EMBL" id="MDF0600196.1"/>
    </source>
</evidence>
<evidence type="ECO:0000256" key="5">
    <source>
        <dbReference type="ARBA" id="ARBA00022692"/>
    </source>
</evidence>
<feature type="transmembrane region" description="Helical" evidence="8">
    <location>
        <begin position="252"/>
        <end position="273"/>
    </location>
</feature>
<evidence type="ECO:0000256" key="4">
    <source>
        <dbReference type="ARBA" id="ARBA00022475"/>
    </source>
</evidence>
<dbReference type="PANTHER" id="PTHR42929">
    <property type="entry name" value="INNER MEMBRANE ABC TRANSPORTER PERMEASE PROTEIN YDCU-RELATED-RELATED"/>
    <property type="match status" value="1"/>
</dbReference>
<dbReference type="GO" id="GO:0005886">
    <property type="term" value="C:plasma membrane"/>
    <property type="evidence" value="ECO:0007669"/>
    <property type="project" value="UniProtKB-SubCell"/>
</dbReference>
<evidence type="ECO:0000256" key="2">
    <source>
        <dbReference type="ARBA" id="ARBA00007069"/>
    </source>
</evidence>
<evidence type="ECO:0000256" key="1">
    <source>
        <dbReference type="ARBA" id="ARBA00004651"/>
    </source>
</evidence>
<comment type="similarity">
    <text evidence="2">Belongs to the binding-protein-dependent transport system permease family. CysTW subfamily.</text>
</comment>
<dbReference type="InterPro" id="IPR035906">
    <property type="entry name" value="MetI-like_sf"/>
</dbReference>
<dbReference type="CDD" id="cd06261">
    <property type="entry name" value="TM_PBP2"/>
    <property type="match status" value="1"/>
</dbReference>
<evidence type="ECO:0000256" key="7">
    <source>
        <dbReference type="ARBA" id="ARBA00023136"/>
    </source>
</evidence>
<keyword evidence="5 8" id="KW-0812">Transmembrane</keyword>
<keyword evidence="4" id="KW-1003">Cell membrane</keyword>
<proteinExistence type="inferred from homology"/>
<name>A0AAE3NQJ0_9RHOB</name>
<comment type="subcellular location">
    <subcellularLocation>
        <location evidence="1 8">Cell membrane</location>
        <topology evidence="1 8">Multi-pass membrane protein</topology>
    </subcellularLocation>
</comment>
<feature type="domain" description="ABC transmembrane type-1" evidence="9">
    <location>
        <begin position="166"/>
        <end position="372"/>
    </location>
</feature>
<dbReference type="PANTHER" id="PTHR42929:SF5">
    <property type="entry name" value="ABC TRANSPORTER PERMEASE PROTEIN"/>
    <property type="match status" value="1"/>
</dbReference>
<dbReference type="SUPFAM" id="SSF161098">
    <property type="entry name" value="MetI-like"/>
    <property type="match status" value="1"/>
</dbReference>
<dbReference type="Gene3D" id="1.10.3720.10">
    <property type="entry name" value="MetI-like"/>
    <property type="match status" value="1"/>
</dbReference>
<dbReference type="Proteomes" id="UP001220964">
    <property type="component" value="Unassembled WGS sequence"/>
</dbReference>
<feature type="transmembrane region" description="Helical" evidence="8">
    <location>
        <begin position="349"/>
        <end position="375"/>
    </location>
</feature>
<gene>
    <name evidence="10" type="ORF">P1J78_05590</name>
</gene>
<keyword evidence="11" id="KW-1185">Reference proteome</keyword>
<dbReference type="AlphaFoldDB" id="A0AAE3NQJ0"/>
<evidence type="ECO:0000256" key="3">
    <source>
        <dbReference type="ARBA" id="ARBA00022448"/>
    </source>
</evidence>
<dbReference type="Pfam" id="PF00528">
    <property type="entry name" value="BPD_transp_1"/>
    <property type="match status" value="1"/>
</dbReference>
<evidence type="ECO:0000256" key="6">
    <source>
        <dbReference type="ARBA" id="ARBA00022989"/>
    </source>
</evidence>
<reference evidence="10" key="1">
    <citation type="submission" date="2023-03" db="EMBL/GenBank/DDBJ databases">
        <title>Multiphase analysis and comparison of six strains from genera Psychromarinibacter, Lutimaribacter, and Maritimibacter, including a novel species: Psychromarinibacter sediminicola sp. nov.</title>
        <authorList>
            <person name="Wang Y.-H."/>
            <person name="Ye M.-Q."/>
            <person name="Du Z.-J."/>
        </authorList>
    </citation>
    <scope>NUCLEOTIDE SEQUENCE</scope>
    <source>
        <strain evidence="10">C21-152</strain>
    </source>
</reference>
<evidence type="ECO:0000256" key="8">
    <source>
        <dbReference type="RuleBase" id="RU363032"/>
    </source>
</evidence>
<accession>A0AAE3NQJ0</accession>
<keyword evidence="7 8" id="KW-0472">Membrane</keyword>
<organism evidence="10 11">
    <name type="scientific">Psychromarinibacter sediminicola</name>
    <dbReference type="NCBI Taxonomy" id="3033385"/>
    <lineage>
        <taxon>Bacteria</taxon>
        <taxon>Pseudomonadati</taxon>
        <taxon>Pseudomonadota</taxon>
        <taxon>Alphaproteobacteria</taxon>
        <taxon>Rhodobacterales</taxon>
        <taxon>Paracoccaceae</taxon>
        <taxon>Psychromarinibacter</taxon>
    </lineage>
</organism>
<dbReference type="EMBL" id="JARGYC010000010">
    <property type="protein sequence ID" value="MDF0600196.1"/>
    <property type="molecule type" value="Genomic_DNA"/>
</dbReference>
<feature type="transmembrane region" description="Helical" evidence="8">
    <location>
        <begin position="170"/>
        <end position="194"/>
    </location>
</feature>
<dbReference type="RefSeq" id="WP_275566340.1">
    <property type="nucleotide sequence ID" value="NZ_JARGYC010000010.1"/>
</dbReference>
<dbReference type="PROSITE" id="PS50928">
    <property type="entry name" value="ABC_TM1"/>
    <property type="match status" value="1"/>
</dbReference>
<feature type="transmembrane region" description="Helical" evidence="8">
    <location>
        <begin position="201"/>
        <end position="224"/>
    </location>
</feature>
<feature type="transmembrane region" description="Helical" evidence="8">
    <location>
        <begin position="303"/>
        <end position="329"/>
    </location>
</feature>
<evidence type="ECO:0000259" key="9">
    <source>
        <dbReference type="PROSITE" id="PS50928"/>
    </source>
</evidence>
<protein>
    <submittedName>
        <fullName evidence="10">ABC transporter permease</fullName>
    </submittedName>
</protein>
<comment type="caution">
    <text evidence="10">The sequence shown here is derived from an EMBL/GenBank/DDBJ whole genome shotgun (WGS) entry which is preliminary data.</text>
</comment>
<sequence>MLPALVFVLAVFVVPVARFLSLAVDNAELGLGLSRTVAALDAEPPAEGEVPGEAAFAALVADLAAARTAQQDALIAQALNQRMVGTRFLVIKTARDAARGEFAAPFKPAVLAAHPDWADPEIWRTIAANGGRLTDYHLLAALDLRRDAAGDIAQAPPEATLFRQLLGRTVWISVVVTAACALLALPLASAITAAPPGWSRVLFALVLFPLWSSLLVRTVIWIIVLQRNGPVNAALVATGLTDAPMTLIYTRFSLYLAMIQVLLPLMVLSVVSVMRRVPPSYMKAALSLGAPWFTAWRTVQLPLILPGLMAGSAIVFVFAIGYYVTPLLVGGPGDQMISSMIAFYTNRTLNWGLAAALSVQVLALLAAMTLTGLALRALARRSVPA</sequence>